<dbReference type="Proteomes" id="UP000238426">
    <property type="component" value="Unassembled WGS sequence"/>
</dbReference>
<sequence length="373" mass="42941">MVFAQEVQLPIAQKETEDTEHYLDEAEFTGADGPYIIKDTLYRITRNHQFLKEINFNRDSLLVEVDNQDKDEFHVALKTNYVIPESIYKSSNQMMVIADIEGKYNAFASFLYSNNIIDQNHNWIYNDGKLVLVGDFVDRGVNVTQVLWLIYKLEQQAELCGGQVHFILGNHEVLNFQGKHRYNRLKYIKAALKISGTSNKEEAVKYMYSEVSELGKWLASKNVIERIGDYIFVHAGLSPELLDYQLSLEEINTKARSQFHIQTPKSKKELSEAEIFIYGSKGPFWYRGLVVDHFKYPQITQEKLDELLLYYKAKKVVIGHTVVNTISSSYDGKVIRVDVLHGADKFSGRTKGLLIENGIEYIVNDLGEKMLLE</sequence>
<dbReference type="Pfam" id="PF00149">
    <property type="entry name" value="Metallophos"/>
    <property type="match status" value="1"/>
</dbReference>
<dbReference type="InterPro" id="IPR029052">
    <property type="entry name" value="Metallo-depent_PP-like"/>
</dbReference>
<dbReference type="RefSeq" id="WP_106463934.1">
    <property type="nucleotide sequence ID" value="NZ_PXOQ01000010.1"/>
</dbReference>
<gene>
    <name evidence="2" type="ORF">C7H52_10820</name>
</gene>
<dbReference type="OrthoDB" id="7550081at2"/>
<dbReference type="PANTHER" id="PTHR46546:SF4">
    <property type="entry name" value="SHEWANELLA-LIKE PROTEIN PHOSPHATASE 1"/>
    <property type="match status" value="1"/>
</dbReference>
<name>A0A2T1N706_9FLAO</name>
<proteinExistence type="predicted"/>
<dbReference type="Gene3D" id="3.60.21.10">
    <property type="match status" value="1"/>
</dbReference>
<dbReference type="PANTHER" id="PTHR46546">
    <property type="entry name" value="SHEWANELLA-LIKE PROTEIN PHOSPHATASE 1"/>
    <property type="match status" value="1"/>
</dbReference>
<dbReference type="GO" id="GO:0016787">
    <property type="term" value="F:hydrolase activity"/>
    <property type="evidence" value="ECO:0007669"/>
    <property type="project" value="InterPro"/>
</dbReference>
<comment type="caution">
    <text evidence="2">The sequence shown here is derived from an EMBL/GenBank/DDBJ whole genome shotgun (WGS) entry which is preliminary data.</text>
</comment>
<organism evidence="2 3">
    <name type="scientific">Aurantibacter aestuarii</name>
    <dbReference type="NCBI Taxonomy" id="1266046"/>
    <lineage>
        <taxon>Bacteria</taxon>
        <taxon>Pseudomonadati</taxon>
        <taxon>Bacteroidota</taxon>
        <taxon>Flavobacteriia</taxon>
        <taxon>Flavobacteriales</taxon>
        <taxon>Flavobacteriaceae</taxon>
        <taxon>Aurantibacter</taxon>
    </lineage>
</organism>
<dbReference type="SUPFAM" id="SSF56300">
    <property type="entry name" value="Metallo-dependent phosphatases"/>
    <property type="match status" value="1"/>
</dbReference>
<dbReference type="InterPro" id="IPR004843">
    <property type="entry name" value="Calcineurin-like_PHP"/>
</dbReference>
<accession>A0A2T1N706</accession>
<feature type="domain" description="Calcineurin-like phosphoesterase" evidence="1">
    <location>
        <begin position="95"/>
        <end position="323"/>
    </location>
</feature>
<evidence type="ECO:0000313" key="2">
    <source>
        <dbReference type="EMBL" id="PSG87368.1"/>
    </source>
</evidence>
<dbReference type="EMBL" id="PXOQ01000010">
    <property type="protein sequence ID" value="PSG87368.1"/>
    <property type="molecule type" value="Genomic_DNA"/>
</dbReference>
<reference evidence="2 3" key="1">
    <citation type="submission" date="2018-03" db="EMBL/GenBank/DDBJ databases">
        <title>Mesoflavibacter sp. HG37 and Mesoflavibacter sp. HG96 sp.nov., two marine bacteria isolated from seawater of Western Pacific Ocean.</title>
        <authorList>
            <person name="Cheng H."/>
            <person name="Wu Y.-H."/>
            <person name="Guo L.-L."/>
            <person name="Xu X.-W."/>
        </authorList>
    </citation>
    <scope>NUCLEOTIDE SEQUENCE [LARGE SCALE GENOMIC DNA]</scope>
    <source>
        <strain evidence="2 3">KCTC 32269</strain>
    </source>
</reference>
<keyword evidence="3" id="KW-1185">Reference proteome</keyword>
<protein>
    <submittedName>
        <fullName evidence="2">Metallophosphoesterase</fullName>
    </submittedName>
</protein>
<evidence type="ECO:0000259" key="1">
    <source>
        <dbReference type="Pfam" id="PF00149"/>
    </source>
</evidence>
<dbReference type="AlphaFoldDB" id="A0A2T1N706"/>
<evidence type="ECO:0000313" key="3">
    <source>
        <dbReference type="Proteomes" id="UP000238426"/>
    </source>
</evidence>